<keyword evidence="7 9" id="KW-0547">Nucleotide-binding</keyword>
<dbReference type="GO" id="GO:0046872">
    <property type="term" value="F:metal ion binding"/>
    <property type="evidence" value="ECO:0007669"/>
    <property type="project" value="UniProtKB-UniRule"/>
</dbReference>
<dbReference type="NCBIfam" id="TIGR00087">
    <property type="entry name" value="surE"/>
    <property type="match status" value="1"/>
</dbReference>
<keyword evidence="8 9" id="KW-0378">Hydrolase</keyword>
<dbReference type="KEGG" id="glt:GlitD10_2207"/>
<comment type="subcellular location">
    <subcellularLocation>
        <location evidence="3 9">Cytoplasm</location>
    </subcellularLocation>
</comment>
<dbReference type="Proteomes" id="UP000180235">
    <property type="component" value="Chromosome"/>
</dbReference>
<evidence type="ECO:0000256" key="7">
    <source>
        <dbReference type="ARBA" id="ARBA00022741"/>
    </source>
</evidence>
<dbReference type="Pfam" id="PF01975">
    <property type="entry name" value="SurE"/>
    <property type="match status" value="1"/>
</dbReference>
<accession>A0A1J0AF47</accession>
<evidence type="ECO:0000259" key="10">
    <source>
        <dbReference type="Pfam" id="PF01975"/>
    </source>
</evidence>
<sequence length="272" mass="29042">MRLLVSNDDGIFAPGLRALANTLAQAGHGVTVVAPDRERSATGHGLTLHKPIRVEPVTGFFHPTVTAWACTGTPADCVKLALGRLLTHPPDWVVAGINQGQNLGTDILYSGTVSAAMEGLIENIPGVALSLASYTEPEFTVASRFAAALMGQLGQHPLPATVLLNVNIPAVTAPEVAGVCLTRQGVRRYSDQFDERTDPRGRTYYWLAGTAIEAEPEPSGCPDTAHWPTDVATVRNHKISITPLQYNLTHAPGLATLATWPGLNQGLYWLKD</sequence>
<feature type="binding site" evidence="9">
    <location>
        <position position="98"/>
    </location>
    <ligand>
        <name>a divalent metal cation</name>
        <dbReference type="ChEBI" id="CHEBI:60240"/>
    </ligand>
</feature>
<dbReference type="SUPFAM" id="SSF64167">
    <property type="entry name" value="SurE-like"/>
    <property type="match status" value="1"/>
</dbReference>
<dbReference type="EMBL" id="CP017675">
    <property type="protein sequence ID" value="APB34536.1"/>
    <property type="molecule type" value="Genomic_DNA"/>
</dbReference>
<dbReference type="FunFam" id="3.40.1210.10:FF:000001">
    <property type="entry name" value="5'/3'-nucleotidase SurE"/>
    <property type="match status" value="1"/>
</dbReference>
<evidence type="ECO:0000256" key="6">
    <source>
        <dbReference type="ARBA" id="ARBA00022723"/>
    </source>
</evidence>
<organism evidence="11 12">
    <name type="scientific">Gloeomargarita lithophora Alchichica-D10</name>
    <dbReference type="NCBI Taxonomy" id="1188229"/>
    <lineage>
        <taxon>Bacteria</taxon>
        <taxon>Bacillati</taxon>
        <taxon>Cyanobacteriota</taxon>
        <taxon>Cyanophyceae</taxon>
        <taxon>Gloeomargaritales</taxon>
        <taxon>Gloeomargaritaceae</taxon>
        <taxon>Gloeomargarita</taxon>
    </lineage>
</organism>
<evidence type="ECO:0000313" key="12">
    <source>
        <dbReference type="Proteomes" id="UP000180235"/>
    </source>
</evidence>
<feature type="binding site" evidence="9">
    <location>
        <position position="8"/>
    </location>
    <ligand>
        <name>a divalent metal cation</name>
        <dbReference type="ChEBI" id="CHEBI:60240"/>
    </ligand>
</feature>
<comment type="similarity">
    <text evidence="4 9">Belongs to the SurE nucleotidase family.</text>
</comment>
<dbReference type="GO" id="GO:0008253">
    <property type="term" value="F:5'-nucleotidase activity"/>
    <property type="evidence" value="ECO:0007669"/>
    <property type="project" value="UniProtKB-UniRule"/>
</dbReference>
<dbReference type="GO" id="GO:0005737">
    <property type="term" value="C:cytoplasm"/>
    <property type="evidence" value="ECO:0007669"/>
    <property type="project" value="UniProtKB-SubCell"/>
</dbReference>
<dbReference type="PANTHER" id="PTHR30457:SF12">
    <property type="entry name" value="5'_3'-NUCLEOTIDASE SURE"/>
    <property type="match status" value="1"/>
</dbReference>
<name>A0A1J0AF47_9CYAN</name>
<evidence type="ECO:0000256" key="9">
    <source>
        <dbReference type="HAMAP-Rule" id="MF_00060"/>
    </source>
</evidence>
<comment type="catalytic activity">
    <reaction evidence="1 9">
        <text>a ribonucleoside 5'-phosphate + H2O = a ribonucleoside + phosphate</text>
        <dbReference type="Rhea" id="RHEA:12484"/>
        <dbReference type="ChEBI" id="CHEBI:15377"/>
        <dbReference type="ChEBI" id="CHEBI:18254"/>
        <dbReference type="ChEBI" id="CHEBI:43474"/>
        <dbReference type="ChEBI" id="CHEBI:58043"/>
        <dbReference type="EC" id="3.1.3.5"/>
    </reaction>
</comment>
<keyword evidence="12" id="KW-1185">Reference proteome</keyword>
<feature type="binding site" evidence="9">
    <location>
        <position position="9"/>
    </location>
    <ligand>
        <name>a divalent metal cation</name>
        <dbReference type="ChEBI" id="CHEBI:60240"/>
    </ligand>
</feature>
<dbReference type="PANTHER" id="PTHR30457">
    <property type="entry name" value="5'-NUCLEOTIDASE SURE"/>
    <property type="match status" value="1"/>
</dbReference>
<dbReference type="AlphaFoldDB" id="A0A1J0AF47"/>
<proteinExistence type="inferred from homology"/>
<evidence type="ECO:0000256" key="5">
    <source>
        <dbReference type="ARBA" id="ARBA00022490"/>
    </source>
</evidence>
<evidence type="ECO:0000256" key="2">
    <source>
        <dbReference type="ARBA" id="ARBA00001946"/>
    </source>
</evidence>
<keyword evidence="6 9" id="KW-0479">Metal-binding</keyword>
<dbReference type="STRING" id="1188229.GlitD10_2207"/>
<keyword evidence="5 9" id="KW-0963">Cytoplasm</keyword>
<gene>
    <name evidence="11" type="primary">surE-2</name>
    <name evidence="9" type="synonym">surE</name>
    <name evidence="11" type="ORF">GlitD10_2207</name>
</gene>
<dbReference type="GO" id="GO:0000166">
    <property type="term" value="F:nucleotide binding"/>
    <property type="evidence" value="ECO:0007669"/>
    <property type="project" value="UniProtKB-KW"/>
</dbReference>
<feature type="binding site" evidence="9">
    <location>
        <position position="40"/>
    </location>
    <ligand>
        <name>a divalent metal cation</name>
        <dbReference type="ChEBI" id="CHEBI:60240"/>
    </ligand>
</feature>
<dbReference type="NCBIfam" id="NF001492">
    <property type="entry name" value="PRK00346.2-2"/>
    <property type="match status" value="1"/>
</dbReference>
<evidence type="ECO:0000256" key="3">
    <source>
        <dbReference type="ARBA" id="ARBA00004496"/>
    </source>
</evidence>
<evidence type="ECO:0000313" key="11">
    <source>
        <dbReference type="EMBL" id="APB34536.1"/>
    </source>
</evidence>
<dbReference type="RefSeq" id="WP_071454964.1">
    <property type="nucleotide sequence ID" value="NZ_CP017675.1"/>
</dbReference>
<dbReference type="EC" id="3.1.3.5" evidence="9"/>
<protein>
    <recommendedName>
        <fullName evidence="9">5'-nucleotidase SurE</fullName>
        <ecNumber evidence="9">3.1.3.5</ecNumber>
    </recommendedName>
    <alternativeName>
        <fullName evidence="9">Nucleoside 5'-monophosphate phosphohydrolase</fullName>
    </alternativeName>
</protein>
<dbReference type="HAMAP" id="MF_00060">
    <property type="entry name" value="SurE"/>
    <property type="match status" value="1"/>
</dbReference>
<dbReference type="OrthoDB" id="9780815at2"/>
<reference evidence="11 12" key="1">
    <citation type="submission" date="2016-10" db="EMBL/GenBank/DDBJ databases">
        <title>Description of Gloeomargarita lithophora gen. nov., sp. nov., a thylakoid-bearing basal-branching cyanobacterium with intracellular carbonates, and proposal for Gloeomargaritales ord. nov.</title>
        <authorList>
            <person name="Moreira D."/>
            <person name="Tavera R."/>
            <person name="Benzerara K."/>
            <person name="Skouri-Panet F."/>
            <person name="Couradeau E."/>
            <person name="Gerard E."/>
            <person name="Loussert C."/>
            <person name="Novelo E."/>
            <person name="Zivanovic Y."/>
            <person name="Lopez-Garcia P."/>
        </authorList>
    </citation>
    <scope>NUCLEOTIDE SEQUENCE [LARGE SCALE GENOMIC DNA]</scope>
    <source>
        <strain evidence="11 12">D10</strain>
    </source>
</reference>
<evidence type="ECO:0000256" key="4">
    <source>
        <dbReference type="ARBA" id="ARBA00011062"/>
    </source>
</evidence>
<comment type="function">
    <text evidence="9">Nucleotidase that shows phosphatase activity on nucleoside 5'-monophosphates.</text>
</comment>
<dbReference type="InterPro" id="IPR002828">
    <property type="entry name" value="SurE-like_Pase/nucleotidase"/>
</dbReference>
<dbReference type="InterPro" id="IPR036523">
    <property type="entry name" value="SurE-like_sf"/>
</dbReference>
<dbReference type="InterPro" id="IPR030048">
    <property type="entry name" value="SurE"/>
</dbReference>
<dbReference type="Gene3D" id="3.40.1210.10">
    <property type="entry name" value="Survival protein SurE-like phosphatase/nucleotidase"/>
    <property type="match status" value="1"/>
</dbReference>
<feature type="domain" description="Survival protein SurE-like phosphatase/nucleotidase" evidence="10">
    <location>
        <begin position="4"/>
        <end position="190"/>
    </location>
</feature>
<dbReference type="GO" id="GO:0008254">
    <property type="term" value="F:3'-nucleotidase activity"/>
    <property type="evidence" value="ECO:0007669"/>
    <property type="project" value="TreeGrafter"/>
</dbReference>
<comment type="cofactor">
    <cofactor evidence="2">
        <name>Mg(2+)</name>
        <dbReference type="ChEBI" id="CHEBI:18420"/>
    </cofactor>
</comment>
<comment type="cofactor">
    <cofactor evidence="9">
        <name>a divalent metal cation</name>
        <dbReference type="ChEBI" id="CHEBI:60240"/>
    </cofactor>
    <text evidence="9">Binds 1 divalent metal cation per subunit.</text>
</comment>
<evidence type="ECO:0000256" key="1">
    <source>
        <dbReference type="ARBA" id="ARBA00000815"/>
    </source>
</evidence>
<evidence type="ECO:0000256" key="8">
    <source>
        <dbReference type="ARBA" id="ARBA00022801"/>
    </source>
</evidence>
<dbReference type="GO" id="GO:0004309">
    <property type="term" value="F:exopolyphosphatase activity"/>
    <property type="evidence" value="ECO:0007669"/>
    <property type="project" value="TreeGrafter"/>
</dbReference>
<dbReference type="NCBIfam" id="NF001490">
    <property type="entry name" value="PRK00346.1-4"/>
    <property type="match status" value="1"/>
</dbReference>